<feature type="region of interest" description="Disordered" evidence="1">
    <location>
        <begin position="1"/>
        <end position="28"/>
    </location>
</feature>
<accession>A0AA40CXS4</accession>
<evidence type="ECO:0000256" key="1">
    <source>
        <dbReference type="SAM" id="MobiDB-lite"/>
    </source>
</evidence>
<evidence type="ECO:0000313" key="2">
    <source>
        <dbReference type="EMBL" id="KAK0655475.1"/>
    </source>
</evidence>
<dbReference type="AlphaFoldDB" id="A0AA40CXS4"/>
<organism evidence="2 3">
    <name type="scientific">Cercophora newfieldiana</name>
    <dbReference type="NCBI Taxonomy" id="92897"/>
    <lineage>
        <taxon>Eukaryota</taxon>
        <taxon>Fungi</taxon>
        <taxon>Dikarya</taxon>
        <taxon>Ascomycota</taxon>
        <taxon>Pezizomycotina</taxon>
        <taxon>Sordariomycetes</taxon>
        <taxon>Sordariomycetidae</taxon>
        <taxon>Sordariales</taxon>
        <taxon>Lasiosphaeriaceae</taxon>
        <taxon>Cercophora</taxon>
    </lineage>
</organism>
<keyword evidence="3" id="KW-1185">Reference proteome</keyword>
<feature type="compositionally biased region" description="Low complexity" evidence="1">
    <location>
        <begin position="13"/>
        <end position="23"/>
    </location>
</feature>
<proteinExistence type="predicted"/>
<gene>
    <name evidence="2" type="ORF">B0T16DRAFT_397073</name>
</gene>
<protein>
    <submittedName>
        <fullName evidence="2">Uncharacterized protein</fullName>
    </submittedName>
</protein>
<evidence type="ECO:0000313" key="3">
    <source>
        <dbReference type="Proteomes" id="UP001174936"/>
    </source>
</evidence>
<name>A0AA40CXS4_9PEZI</name>
<dbReference type="Proteomes" id="UP001174936">
    <property type="component" value="Unassembled WGS sequence"/>
</dbReference>
<reference evidence="2" key="1">
    <citation type="submission" date="2023-06" db="EMBL/GenBank/DDBJ databases">
        <title>Genome-scale phylogeny and comparative genomics of the fungal order Sordariales.</title>
        <authorList>
            <consortium name="Lawrence Berkeley National Laboratory"/>
            <person name="Hensen N."/>
            <person name="Bonometti L."/>
            <person name="Westerberg I."/>
            <person name="Brannstrom I.O."/>
            <person name="Guillou S."/>
            <person name="Cros-Aarteil S."/>
            <person name="Calhoun S."/>
            <person name="Haridas S."/>
            <person name="Kuo A."/>
            <person name="Mondo S."/>
            <person name="Pangilinan J."/>
            <person name="Riley R."/>
            <person name="Labutti K."/>
            <person name="Andreopoulos B."/>
            <person name="Lipzen A."/>
            <person name="Chen C."/>
            <person name="Yanf M."/>
            <person name="Daum C."/>
            <person name="Ng V."/>
            <person name="Clum A."/>
            <person name="Steindorff A."/>
            <person name="Ohm R."/>
            <person name="Martin F."/>
            <person name="Silar P."/>
            <person name="Natvig D."/>
            <person name="Lalanne C."/>
            <person name="Gautier V."/>
            <person name="Ament-Velasquez S.L."/>
            <person name="Kruys A."/>
            <person name="Hutchinson M.I."/>
            <person name="Powell A.J."/>
            <person name="Barry K."/>
            <person name="Miller A.N."/>
            <person name="Grigoriev I.V."/>
            <person name="Debuchy R."/>
            <person name="Gladieux P."/>
            <person name="Thoren M.H."/>
            <person name="Johannesson H."/>
        </authorList>
    </citation>
    <scope>NUCLEOTIDE SEQUENCE</scope>
    <source>
        <strain evidence="2">SMH2532-1</strain>
    </source>
</reference>
<comment type="caution">
    <text evidence="2">The sequence shown here is derived from an EMBL/GenBank/DDBJ whole genome shotgun (WGS) entry which is preliminary data.</text>
</comment>
<sequence>MVLPPAADRSEKASSSQESLASSSRHKYKSYWKKDAMSGRYYHKHSDGTVSWLDDEEDERD</sequence>
<dbReference type="EMBL" id="JAULSV010000001">
    <property type="protein sequence ID" value="KAK0655475.1"/>
    <property type="molecule type" value="Genomic_DNA"/>
</dbReference>